<dbReference type="STRING" id="519442.Huta_1694"/>
<dbReference type="InterPro" id="IPR012340">
    <property type="entry name" value="NA-bd_OB-fold"/>
</dbReference>
<protein>
    <recommendedName>
        <fullName evidence="4">Nucleic acid binding OB-fold tRNA/helicase-type</fullName>
    </recommendedName>
</protein>
<name>C7NQW3_HALUD</name>
<gene>
    <name evidence="2" type="ordered locus">Huta_1694</name>
</gene>
<dbReference type="SUPFAM" id="SSF50249">
    <property type="entry name" value="Nucleic acid-binding proteins"/>
    <property type="match status" value="1"/>
</dbReference>
<dbReference type="EMBL" id="CP001687">
    <property type="protein sequence ID" value="ACV11867.1"/>
    <property type="molecule type" value="Genomic_DNA"/>
</dbReference>
<dbReference type="eggNOG" id="arCOG01510">
    <property type="taxonomic scope" value="Archaea"/>
</dbReference>
<dbReference type="RefSeq" id="WP_015789440.1">
    <property type="nucleotide sequence ID" value="NC_013158.1"/>
</dbReference>
<dbReference type="CDD" id="cd04491">
    <property type="entry name" value="SoSSB_OBF"/>
    <property type="match status" value="1"/>
</dbReference>
<dbReference type="Proteomes" id="UP000002071">
    <property type="component" value="Chromosome"/>
</dbReference>
<evidence type="ECO:0000313" key="3">
    <source>
        <dbReference type="Proteomes" id="UP000002071"/>
    </source>
</evidence>
<dbReference type="AlphaFoldDB" id="C7NQW3"/>
<feature type="compositionally biased region" description="Polar residues" evidence="1">
    <location>
        <begin position="1"/>
        <end position="11"/>
    </location>
</feature>
<evidence type="ECO:0000313" key="2">
    <source>
        <dbReference type="EMBL" id="ACV11867.1"/>
    </source>
</evidence>
<reference evidence="2 3" key="1">
    <citation type="journal article" date="2009" name="Stand. Genomic Sci.">
        <title>Complete genome sequence of Halorhabdus utahensis type strain (AX-2).</title>
        <authorList>
            <person name="Anderson I."/>
            <person name="Tindall B.J."/>
            <person name="Pomrenke H."/>
            <person name="Goker M."/>
            <person name="Lapidus A."/>
            <person name="Nolan M."/>
            <person name="Copeland A."/>
            <person name="Glavina Del Rio T."/>
            <person name="Chen F."/>
            <person name="Tice H."/>
            <person name="Cheng J.F."/>
            <person name="Lucas S."/>
            <person name="Chertkov O."/>
            <person name="Bruce D."/>
            <person name="Brettin T."/>
            <person name="Detter J.C."/>
            <person name="Han C."/>
            <person name="Goodwin L."/>
            <person name="Land M."/>
            <person name="Hauser L."/>
            <person name="Chang Y.J."/>
            <person name="Jeffries C.D."/>
            <person name="Pitluck S."/>
            <person name="Pati A."/>
            <person name="Mavromatis K."/>
            <person name="Ivanova N."/>
            <person name="Ovchinnikova G."/>
            <person name="Chen A."/>
            <person name="Palaniappan K."/>
            <person name="Chain P."/>
            <person name="Rohde M."/>
            <person name="Bristow J."/>
            <person name="Eisen J.A."/>
            <person name="Markowitz V."/>
            <person name="Hugenholtz P."/>
            <person name="Kyrpides N.C."/>
            <person name="Klenk H.P."/>
        </authorList>
    </citation>
    <scope>NUCLEOTIDE SEQUENCE [LARGE SCALE GENOMIC DNA]</scope>
    <source>
        <strain evidence="3">DSM 12940 / JCM 11049 / AX-2</strain>
    </source>
</reference>
<dbReference type="KEGG" id="hut:Huta_1694"/>
<dbReference type="OrthoDB" id="170249at2157"/>
<keyword evidence="3" id="KW-1185">Reference proteome</keyword>
<feature type="region of interest" description="Disordered" evidence="1">
    <location>
        <begin position="1"/>
        <end position="63"/>
    </location>
</feature>
<sequence>MSGKQLSTNEVSVDAQALEPTRERSGSDEVGEVVEDTPEFRPSVQQETQAKVDSNHPDGMVQDVSHLTLEQEERIRAREAELDHISAQAELTSQDGRARRTREVVVEDRRELRRERRRLDPRERLSQEELASVNREADRIAKRFDGGPRRAAIARVLAERVVRGQDLTEAVFETIDEWKAEPGVICPIADVPDVQSNEVDIEGKIQTLWEPSNPAIQQVGLIADGTDKIKFTSWKKSDPKIVQEGETVRMYGVKKNWYDGRCSLAVTYHSRIEFPERGCWWE</sequence>
<dbReference type="Gene3D" id="2.40.50.140">
    <property type="entry name" value="Nucleic acid-binding proteins"/>
    <property type="match status" value="1"/>
</dbReference>
<proteinExistence type="predicted"/>
<organism evidence="2 3">
    <name type="scientific">Halorhabdus utahensis (strain DSM 12940 / JCM 11049 / AX-2)</name>
    <dbReference type="NCBI Taxonomy" id="519442"/>
    <lineage>
        <taxon>Archaea</taxon>
        <taxon>Methanobacteriati</taxon>
        <taxon>Methanobacteriota</taxon>
        <taxon>Stenosarchaea group</taxon>
        <taxon>Halobacteria</taxon>
        <taxon>Halobacteriales</taxon>
        <taxon>Haloarculaceae</taxon>
        <taxon>Halorhabdus</taxon>
    </lineage>
</organism>
<dbReference type="GeneID" id="8383980"/>
<evidence type="ECO:0008006" key="4">
    <source>
        <dbReference type="Google" id="ProtNLM"/>
    </source>
</evidence>
<accession>C7NQW3</accession>
<evidence type="ECO:0000256" key="1">
    <source>
        <dbReference type="SAM" id="MobiDB-lite"/>
    </source>
</evidence>
<dbReference type="HOGENOM" id="CLU_985548_0_0_2"/>
<feature type="compositionally biased region" description="Polar residues" evidence="1">
    <location>
        <begin position="43"/>
        <end position="52"/>
    </location>
</feature>